<comment type="caution">
    <text evidence="1">The sequence shown here is derived from an EMBL/GenBank/DDBJ whole genome shotgun (WGS) entry which is preliminary data.</text>
</comment>
<reference evidence="1" key="1">
    <citation type="submission" date="2018-05" db="EMBL/GenBank/DDBJ databases">
        <title>Draft genome of Mucuna pruriens seed.</title>
        <authorList>
            <person name="Nnadi N.E."/>
            <person name="Vos R."/>
            <person name="Hasami M.H."/>
            <person name="Devisetty U.K."/>
            <person name="Aguiy J.C."/>
        </authorList>
    </citation>
    <scope>NUCLEOTIDE SEQUENCE [LARGE SCALE GENOMIC DNA]</scope>
    <source>
        <strain evidence="1">JCA_2017</strain>
    </source>
</reference>
<dbReference type="AlphaFoldDB" id="A0A371HIB4"/>
<proteinExistence type="predicted"/>
<dbReference type="OrthoDB" id="1305902at2759"/>
<gene>
    <name evidence="1" type="ORF">CR513_14013</name>
</gene>
<dbReference type="EMBL" id="QJKJ01002515">
    <property type="protein sequence ID" value="RDY02541.1"/>
    <property type="molecule type" value="Genomic_DNA"/>
</dbReference>
<name>A0A371HIB4_MUCPR</name>
<feature type="non-terminal residue" evidence="1">
    <location>
        <position position="1"/>
    </location>
</feature>
<keyword evidence="2" id="KW-1185">Reference proteome</keyword>
<dbReference type="Proteomes" id="UP000257109">
    <property type="component" value="Unassembled WGS sequence"/>
</dbReference>
<organism evidence="1 2">
    <name type="scientific">Mucuna pruriens</name>
    <name type="common">Velvet bean</name>
    <name type="synonym">Dolichos pruriens</name>
    <dbReference type="NCBI Taxonomy" id="157652"/>
    <lineage>
        <taxon>Eukaryota</taxon>
        <taxon>Viridiplantae</taxon>
        <taxon>Streptophyta</taxon>
        <taxon>Embryophyta</taxon>
        <taxon>Tracheophyta</taxon>
        <taxon>Spermatophyta</taxon>
        <taxon>Magnoliopsida</taxon>
        <taxon>eudicotyledons</taxon>
        <taxon>Gunneridae</taxon>
        <taxon>Pentapetalae</taxon>
        <taxon>rosids</taxon>
        <taxon>fabids</taxon>
        <taxon>Fabales</taxon>
        <taxon>Fabaceae</taxon>
        <taxon>Papilionoideae</taxon>
        <taxon>50 kb inversion clade</taxon>
        <taxon>NPAAA clade</taxon>
        <taxon>indigoferoid/millettioid clade</taxon>
        <taxon>Phaseoleae</taxon>
        <taxon>Mucuna</taxon>
    </lineage>
</organism>
<evidence type="ECO:0000313" key="2">
    <source>
        <dbReference type="Proteomes" id="UP000257109"/>
    </source>
</evidence>
<sequence>MDRSMIDIAIGGAVMDKTPTAALHLILNMVNNTQQFGTRGTIAPRIVNELAIGQHQPFAVVNACGICTSVEHPTDMCPTLQETESDHLESVGSIGGY</sequence>
<accession>A0A371HIB4</accession>
<protein>
    <submittedName>
        <fullName evidence="1">Uncharacterized protein</fullName>
    </submittedName>
</protein>
<evidence type="ECO:0000313" key="1">
    <source>
        <dbReference type="EMBL" id="RDY02541.1"/>
    </source>
</evidence>